<dbReference type="SMART" id="SM00408">
    <property type="entry name" value="IGc2"/>
    <property type="match status" value="2"/>
</dbReference>
<dbReference type="Pfam" id="PF13927">
    <property type="entry name" value="Ig_3"/>
    <property type="match status" value="1"/>
</dbReference>
<dbReference type="InterPro" id="IPR037448">
    <property type="entry name" value="Zig-8"/>
</dbReference>
<dbReference type="Proteomes" id="UP000198287">
    <property type="component" value="Unassembled WGS sequence"/>
</dbReference>
<dbReference type="PANTHER" id="PTHR23279">
    <property type="entry name" value="DEFECTIVE PROBOSCIS EXTENSION RESPONSE DPR -RELATED"/>
    <property type="match status" value="1"/>
</dbReference>
<dbReference type="InterPro" id="IPR013783">
    <property type="entry name" value="Ig-like_fold"/>
</dbReference>
<dbReference type="InterPro" id="IPR003598">
    <property type="entry name" value="Ig_sub2"/>
</dbReference>
<accession>A0A226EXT6</accession>
<proteinExistence type="predicted"/>
<feature type="domain" description="Ig-like" evidence="2">
    <location>
        <begin position="232"/>
        <end position="329"/>
    </location>
</feature>
<evidence type="ECO:0000313" key="4">
    <source>
        <dbReference type="Proteomes" id="UP000198287"/>
    </source>
</evidence>
<dbReference type="PANTHER" id="PTHR23279:SF4">
    <property type="entry name" value="DEFECTIVE PROBOSCIS EXTENSION RESPONSE 2, ISOFORM F-RELATED"/>
    <property type="match status" value="1"/>
</dbReference>
<dbReference type="Gene3D" id="2.60.40.10">
    <property type="entry name" value="Immunoglobulins"/>
    <property type="match status" value="2"/>
</dbReference>
<dbReference type="InterPro" id="IPR036179">
    <property type="entry name" value="Ig-like_dom_sf"/>
</dbReference>
<dbReference type="CDD" id="cd00096">
    <property type="entry name" value="Ig"/>
    <property type="match status" value="1"/>
</dbReference>
<dbReference type="AlphaFoldDB" id="A0A226EXT6"/>
<feature type="compositionally biased region" description="Acidic residues" evidence="1">
    <location>
        <begin position="1"/>
        <end position="11"/>
    </location>
</feature>
<reference evidence="3 4" key="1">
    <citation type="submission" date="2015-12" db="EMBL/GenBank/DDBJ databases">
        <title>The genome of Folsomia candida.</title>
        <authorList>
            <person name="Faddeeva A."/>
            <person name="Derks M.F."/>
            <person name="Anvar Y."/>
            <person name="Smit S."/>
            <person name="Van Straalen N."/>
            <person name="Roelofs D."/>
        </authorList>
    </citation>
    <scope>NUCLEOTIDE SEQUENCE [LARGE SCALE GENOMIC DNA]</scope>
    <source>
        <strain evidence="3 4">VU population</strain>
        <tissue evidence="3">Whole body</tissue>
    </source>
</reference>
<dbReference type="STRING" id="158441.A0A226EXT6"/>
<evidence type="ECO:0000256" key="1">
    <source>
        <dbReference type="SAM" id="MobiDB-lite"/>
    </source>
</evidence>
<dbReference type="GO" id="GO:0032589">
    <property type="term" value="C:neuron projection membrane"/>
    <property type="evidence" value="ECO:0007669"/>
    <property type="project" value="TreeGrafter"/>
</dbReference>
<dbReference type="PROSITE" id="PS50835">
    <property type="entry name" value="IG_LIKE"/>
    <property type="match status" value="1"/>
</dbReference>
<feature type="region of interest" description="Disordered" evidence="1">
    <location>
        <begin position="1"/>
        <end position="45"/>
    </location>
</feature>
<dbReference type="GO" id="GO:0050808">
    <property type="term" value="P:synapse organization"/>
    <property type="evidence" value="ECO:0007669"/>
    <property type="project" value="TreeGrafter"/>
</dbReference>
<name>A0A226EXT6_FOLCA</name>
<dbReference type="EMBL" id="LNIX01000001">
    <property type="protein sequence ID" value="OXA62402.1"/>
    <property type="molecule type" value="Genomic_DNA"/>
</dbReference>
<dbReference type="InterPro" id="IPR007110">
    <property type="entry name" value="Ig-like_dom"/>
</dbReference>
<sequence length="400" mass="44387">MPTGDDDDDDSNMAYGESWDTSVDRSAIPAPGTTHQQSAASVTSAGPVKMALKASVTGVDDEDSSDPSTMPYFDYGVPRNVTTVVGQHAFILCRVHRMQDRSLQKPSRNFPSISTNFCYYDEDDLSPTSLSRVLTPHIAAIGSLQSSWTALLLPGADDDAISNNGEKCDIYEVSWVRKRDLHILSAGVYTYTSDQRFVVLHHPEKSENWTLCIRSVQLRDQGTYECQVNTEPKFSMAFHLNVIESRARIIGGSDIHVQSGSSLRLTCEIEHSPHDIAQWYHGSTIIDPQGMYGEAVSGSIQIVTQKSDVLRSQLTIVKVRPNHMGQYTCKGFLDVSASIMVHVISGEHPAERLQRGNRSSSSVTNLRLFEYLLLYASLHLFRIATTLCTQDFVLSLECCR</sequence>
<evidence type="ECO:0000313" key="3">
    <source>
        <dbReference type="EMBL" id="OXA62402.1"/>
    </source>
</evidence>
<organism evidence="3 4">
    <name type="scientific">Folsomia candida</name>
    <name type="common">Springtail</name>
    <dbReference type="NCBI Taxonomy" id="158441"/>
    <lineage>
        <taxon>Eukaryota</taxon>
        <taxon>Metazoa</taxon>
        <taxon>Ecdysozoa</taxon>
        <taxon>Arthropoda</taxon>
        <taxon>Hexapoda</taxon>
        <taxon>Collembola</taxon>
        <taxon>Entomobryomorpha</taxon>
        <taxon>Isotomoidea</taxon>
        <taxon>Isotomidae</taxon>
        <taxon>Proisotominae</taxon>
        <taxon>Folsomia</taxon>
    </lineage>
</organism>
<protein>
    <submittedName>
        <fullName evidence="3">Opioid-binding protein/cell adhesion molecule</fullName>
    </submittedName>
</protein>
<dbReference type="SMART" id="SM00409">
    <property type="entry name" value="IG"/>
    <property type="match status" value="2"/>
</dbReference>
<keyword evidence="4" id="KW-1185">Reference proteome</keyword>
<dbReference type="InterPro" id="IPR003599">
    <property type="entry name" value="Ig_sub"/>
</dbReference>
<dbReference type="SUPFAM" id="SSF48726">
    <property type="entry name" value="Immunoglobulin"/>
    <property type="match status" value="2"/>
</dbReference>
<gene>
    <name evidence="3" type="ORF">Fcan01_02621</name>
</gene>
<dbReference type="OrthoDB" id="190835at2759"/>
<comment type="caution">
    <text evidence="3">The sequence shown here is derived from an EMBL/GenBank/DDBJ whole genome shotgun (WGS) entry which is preliminary data.</text>
</comment>
<feature type="compositionally biased region" description="Polar residues" evidence="1">
    <location>
        <begin position="33"/>
        <end position="44"/>
    </location>
</feature>
<evidence type="ECO:0000259" key="2">
    <source>
        <dbReference type="PROSITE" id="PS50835"/>
    </source>
</evidence>